<dbReference type="EMBL" id="JBEDUW010000005">
    <property type="protein sequence ID" value="KAK9926809.1"/>
    <property type="molecule type" value="Genomic_DNA"/>
</dbReference>
<dbReference type="PANTHER" id="PTHR20930">
    <property type="entry name" value="OVARIAN CARCINOMA ANTIGEN CA125-RELATED"/>
    <property type="match status" value="1"/>
</dbReference>
<evidence type="ECO:0000256" key="12">
    <source>
        <dbReference type="PROSITE-ProRule" id="PRU00228"/>
    </source>
</evidence>
<organism evidence="16 17">
    <name type="scientific">Rubus argutus</name>
    <name type="common">Southern blackberry</name>
    <dbReference type="NCBI Taxonomy" id="59490"/>
    <lineage>
        <taxon>Eukaryota</taxon>
        <taxon>Viridiplantae</taxon>
        <taxon>Streptophyta</taxon>
        <taxon>Embryophyta</taxon>
        <taxon>Tracheophyta</taxon>
        <taxon>Spermatophyta</taxon>
        <taxon>Magnoliopsida</taxon>
        <taxon>eudicotyledons</taxon>
        <taxon>Gunneridae</taxon>
        <taxon>Pentapetalae</taxon>
        <taxon>rosids</taxon>
        <taxon>fabids</taxon>
        <taxon>Rosales</taxon>
        <taxon>Rosaceae</taxon>
        <taxon>Rosoideae</taxon>
        <taxon>Rosoideae incertae sedis</taxon>
        <taxon>Rubus</taxon>
    </lineage>
</organism>
<dbReference type="GO" id="GO:0008270">
    <property type="term" value="F:zinc ion binding"/>
    <property type="evidence" value="ECO:0007669"/>
    <property type="project" value="UniProtKB-KW"/>
</dbReference>
<proteinExistence type="predicted"/>
<dbReference type="PANTHER" id="PTHR20930:SF0">
    <property type="entry name" value="PROTEIN ILRUN"/>
    <property type="match status" value="1"/>
</dbReference>
<feature type="region of interest" description="Disordered" evidence="13">
    <location>
        <begin position="180"/>
        <end position="225"/>
    </location>
</feature>
<evidence type="ECO:0000313" key="17">
    <source>
        <dbReference type="Proteomes" id="UP001457282"/>
    </source>
</evidence>
<accession>A0AAW1WRV5</accession>
<dbReference type="CDD" id="cd14319">
    <property type="entry name" value="UBA_NBR1"/>
    <property type="match status" value="2"/>
</dbReference>
<dbReference type="Pfam" id="PF00564">
    <property type="entry name" value="PB1"/>
    <property type="match status" value="1"/>
</dbReference>
<evidence type="ECO:0008006" key="18">
    <source>
        <dbReference type="Google" id="ProtNLM"/>
    </source>
</evidence>
<evidence type="ECO:0000256" key="9">
    <source>
        <dbReference type="ARBA" id="ARBA00022927"/>
    </source>
</evidence>
<comment type="subcellular location">
    <subcellularLocation>
        <location evidence="2">Cytoplasmic vesicle</location>
        <location evidence="2">Autophagosome</location>
    </subcellularLocation>
    <subcellularLocation>
        <location evidence="1">Vacuole</location>
    </subcellularLocation>
</comment>
<dbReference type="Proteomes" id="UP001457282">
    <property type="component" value="Unassembled WGS sequence"/>
</dbReference>
<feature type="domain" description="ZZ-type" evidence="14">
    <location>
        <begin position="354"/>
        <end position="404"/>
    </location>
</feature>
<evidence type="ECO:0000256" key="3">
    <source>
        <dbReference type="ARBA" id="ARBA00011726"/>
    </source>
</evidence>
<dbReference type="SUPFAM" id="SSF57850">
    <property type="entry name" value="RING/U-box"/>
    <property type="match status" value="1"/>
</dbReference>
<keyword evidence="5" id="KW-0926">Vacuole</keyword>
<reference evidence="16 17" key="1">
    <citation type="journal article" date="2023" name="G3 (Bethesda)">
        <title>A chromosome-length genome assembly and annotation of blackberry (Rubus argutus, cv. 'Hillquist').</title>
        <authorList>
            <person name="Bruna T."/>
            <person name="Aryal R."/>
            <person name="Dudchenko O."/>
            <person name="Sargent D.J."/>
            <person name="Mead D."/>
            <person name="Buti M."/>
            <person name="Cavallini A."/>
            <person name="Hytonen T."/>
            <person name="Andres J."/>
            <person name="Pham M."/>
            <person name="Weisz D."/>
            <person name="Mascagni F."/>
            <person name="Usai G."/>
            <person name="Natali L."/>
            <person name="Bassil N."/>
            <person name="Fernandez G.E."/>
            <person name="Lomsadze A."/>
            <person name="Armour M."/>
            <person name="Olukolu B."/>
            <person name="Poorten T."/>
            <person name="Britton C."/>
            <person name="Davik J."/>
            <person name="Ashrafi H."/>
            <person name="Aiden E.L."/>
            <person name="Borodovsky M."/>
            <person name="Worthington M."/>
        </authorList>
    </citation>
    <scope>NUCLEOTIDE SEQUENCE [LARGE SCALE GENOMIC DNA]</scope>
    <source>
        <strain evidence="16">PI 553951</strain>
    </source>
</reference>
<keyword evidence="10" id="KW-0072">Autophagy</keyword>
<keyword evidence="4" id="KW-0813">Transport</keyword>
<dbReference type="InterPro" id="IPR013783">
    <property type="entry name" value="Ig-like_fold"/>
</dbReference>
<dbReference type="GO" id="GO:0015031">
    <property type="term" value="P:protein transport"/>
    <property type="evidence" value="ECO:0007669"/>
    <property type="project" value="UniProtKB-KW"/>
</dbReference>
<keyword evidence="9" id="KW-0653">Protein transport</keyword>
<evidence type="ECO:0000256" key="11">
    <source>
        <dbReference type="ARBA" id="ARBA00023329"/>
    </source>
</evidence>
<dbReference type="AlphaFoldDB" id="A0AAW1WRV5"/>
<dbReference type="InterPro" id="IPR032350">
    <property type="entry name" value="Nbr1_FW"/>
</dbReference>
<dbReference type="FunFam" id="2.60.40.10:FF:000199">
    <property type="entry name" value="next to BRCA1 gene 1 protein-like"/>
    <property type="match status" value="1"/>
</dbReference>
<feature type="compositionally biased region" description="Basic and acidic residues" evidence="13">
    <location>
        <begin position="198"/>
        <end position="218"/>
    </location>
</feature>
<dbReference type="SMART" id="SM00666">
    <property type="entry name" value="PB1"/>
    <property type="match status" value="1"/>
</dbReference>
<keyword evidence="17" id="KW-1185">Reference proteome</keyword>
<dbReference type="FunFam" id="1.10.8.10:FF:000085">
    <property type="entry name" value="protein NBR1 homolog"/>
    <property type="match status" value="1"/>
</dbReference>
<evidence type="ECO:0000256" key="2">
    <source>
        <dbReference type="ARBA" id="ARBA00004419"/>
    </source>
</evidence>
<feature type="compositionally biased region" description="Polar residues" evidence="13">
    <location>
        <begin position="97"/>
        <end position="108"/>
    </location>
</feature>
<keyword evidence="6" id="KW-0479">Metal-binding</keyword>
<dbReference type="InterPro" id="IPR053793">
    <property type="entry name" value="PB1-like"/>
</dbReference>
<evidence type="ECO:0000256" key="4">
    <source>
        <dbReference type="ARBA" id="ARBA00022448"/>
    </source>
</evidence>
<evidence type="ECO:0000256" key="6">
    <source>
        <dbReference type="ARBA" id="ARBA00022723"/>
    </source>
</evidence>
<dbReference type="SUPFAM" id="SSF46934">
    <property type="entry name" value="UBA-like"/>
    <property type="match status" value="1"/>
</dbReference>
<keyword evidence="8" id="KW-0862">Zinc</keyword>
<dbReference type="PROSITE" id="PS51745">
    <property type="entry name" value="PB1"/>
    <property type="match status" value="1"/>
</dbReference>
<protein>
    <recommendedName>
        <fullName evidence="18">Protein NBR1 homolog</fullName>
    </recommendedName>
</protein>
<dbReference type="InterPro" id="IPR043145">
    <property type="entry name" value="Znf_ZZ_sf"/>
</dbReference>
<dbReference type="Pfam" id="PF00569">
    <property type="entry name" value="ZZ"/>
    <property type="match status" value="1"/>
</dbReference>
<feature type="compositionally biased region" description="Polar residues" evidence="13">
    <location>
        <begin position="588"/>
        <end position="597"/>
    </location>
</feature>
<comment type="subunit">
    <text evidence="3">Homodimers and heterodimers.</text>
</comment>
<dbReference type="GO" id="GO:0005776">
    <property type="term" value="C:autophagosome"/>
    <property type="evidence" value="ECO:0007669"/>
    <property type="project" value="UniProtKB-SubCell"/>
</dbReference>
<dbReference type="InterPro" id="IPR009060">
    <property type="entry name" value="UBA-like_sf"/>
</dbReference>
<dbReference type="Gene3D" id="3.10.20.90">
    <property type="entry name" value="Phosphatidylinositol 3-kinase Catalytic Subunit, Chain A, domain 1"/>
    <property type="match status" value="1"/>
</dbReference>
<dbReference type="InterPro" id="IPR000270">
    <property type="entry name" value="PB1_dom"/>
</dbReference>
<evidence type="ECO:0000256" key="10">
    <source>
        <dbReference type="ARBA" id="ARBA00023006"/>
    </source>
</evidence>
<gene>
    <name evidence="16" type="ORF">M0R45_024020</name>
</gene>
<dbReference type="GO" id="GO:0031410">
    <property type="term" value="C:cytoplasmic vesicle"/>
    <property type="evidence" value="ECO:0007669"/>
    <property type="project" value="UniProtKB-KW"/>
</dbReference>
<comment type="caution">
    <text evidence="16">The sequence shown here is derived from an EMBL/GenBank/DDBJ whole genome shotgun (WGS) entry which is preliminary data.</text>
</comment>
<feature type="region of interest" description="Disordered" evidence="13">
    <location>
        <begin position="93"/>
        <end position="115"/>
    </location>
</feature>
<feature type="region of interest" description="Disordered" evidence="13">
    <location>
        <begin position="588"/>
        <end position="609"/>
    </location>
</feature>
<evidence type="ECO:0000256" key="1">
    <source>
        <dbReference type="ARBA" id="ARBA00004116"/>
    </source>
</evidence>
<evidence type="ECO:0000259" key="15">
    <source>
        <dbReference type="PROSITE" id="PS51745"/>
    </source>
</evidence>
<feature type="domain" description="PB1" evidence="15">
    <location>
        <begin position="4"/>
        <end position="89"/>
    </location>
</feature>
<keyword evidence="11" id="KW-0968">Cytoplasmic vesicle</keyword>
<dbReference type="Gene3D" id="2.60.40.10">
    <property type="entry name" value="Immunoglobulins"/>
    <property type="match status" value="1"/>
</dbReference>
<sequence length="783" mass="86017">MASTMVIKVKYEDTLRRFNAHVDENDQLDLDIGGLRFKILSLFNLQLDADITMTYIDEDGDIVTLVDDDDLRDAMKQNMKFLRIDVHKKSDKADNSYAKSSGSSTPLRSPQGPYPLPNFNTTDVLKSVPEPLREILSKFPLDLASKAASSSPVFAELVECFSKMGLSYLIPDSQVQAGGVSGIKNDSSENPLAPSANDLKDDGKSETILRSTSEESSSKKSQAKDAVNVTNDVGMSFPIQNAPVDLNVLPADSNPSGPTPMNFTPVGVSLHTTDDRKETKKVTSGHLNGKSLDYGGSTSSAIPARIVNDMSNNHFNECPFSGTPIANDSAAPVAYRRIHPFKRNHSEAMGGIFHTGVRCDGCGCHPIIGPRFKSIVKEDYDLCRICFSSMGNVADYIRIDHPVSGRHPRPFKGMHVQPPWMGPPLLPKILRHCSVKPGRPKLDSRFVLDVNVMDGTLMAPSTPFTKIWRMRNNGNLIWPKGTQLMWIGGDKFSESDSVEIEIPAHGVSAENELDIAVDFIAPESPGRYISYWRMASPSGQKFGQRVWVLIQVDTSLKDSFFESFQGLNLNLPPENTVNFPQQHVGSDFLQPSSSSSVKEPAMPIPEKQPENEQDLNFPINDSLLVGQSVPAPTAPVASSSVSYPIVDHSVPVPTAPVASLTVTYPTVDIFEPAPPVPKSSPVVNAPTSSEGTSSNNIVEDILLKELEEMGFKQVNMNKEILRRNEYNLEQSVDDLCEVADWDPILEELQEMGFCDTEMNKKLLVKNNGSIKRVVMDLINGDKL</sequence>
<evidence type="ECO:0000313" key="16">
    <source>
        <dbReference type="EMBL" id="KAK9926809.1"/>
    </source>
</evidence>
<dbReference type="Pfam" id="PF16158">
    <property type="entry name" value="N_BRCA1_IG"/>
    <property type="match status" value="1"/>
</dbReference>
<keyword evidence="7 12" id="KW-0863">Zinc-finger</keyword>
<dbReference type="PROSITE" id="PS50135">
    <property type="entry name" value="ZF_ZZ_2"/>
    <property type="match status" value="1"/>
</dbReference>
<evidence type="ECO:0000256" key="8">
    <source>
        <dbReference type="ARBA" id="ARBA00022833"/>
    </source>
</evidence>
<evidence type="ECO:0000256" key="7">
    <source>
        <dbReference type="ARBA" id="ARBA00022771"/>
    </source>
</evidence>
<name>A0AAW1WRV5_RUBAR</name>
<dbReference type="CDD" id="cd14947">
    <property type="entry name" value="NBR1_like"/>
    <property type="match status" value="1"/>
</dbReference>
<dbReference type="InterPro" id="IPR056893">
    <property type="entry name" value="UBA_Nbr1_C"/>
</dbReference>
<dbReference type="SMART" id="SM00291">
    <property type="entry name" value="ZnF_ZZ"/>
    <property type="match status" value="1"/>
</dbReference>
<dbReference type="InterPro" id="IPR000433">
    <property type="entry name" value="Znf_ZZ"/>
</dbReference>
<dbReference type="Pfam" id="PF24932">
    <property type="entry name" value="UBA_NBR1_C"/>
    <property type="match status" value="2"/>
</dbReference>
<dbReference type="SUPFAM" id="SSF54277">
    <property type="entry name" value="CAD &amp; PB1 domains"/>
    <property type="match status" value="1"/>
</dbReference>
<dbReference type="Gene3D" id="3.30.60.90">
    <property type="match status" value="1"/>
</dbReference>
<dbReference type="Gene3D" id="1.10.8.10">
    <property type="entry name" value="DNA helicase RuvA subunit, C-terminal domain"/>
    <property type="match status" value="2"/>
</dbReference>
<evidence type="ECO:0000256" key="13">
    <source>
        <dbReference type="SAM" id="MobiDB-lite"/>
    </source>
</evidence>
<dbReference type="GO" id="GO:0006914">
    <property type="term" value="P:autophagy"/>
    <property type="evidence" value="ECO:0007669"/>
    <property type="project" value="UniProtKB-KW"/>
</dbReference>
<evidence type="ECO:0000259" key="14">
    <source>
        <dbReference type="PROSITE" id="PS50135"/>
    </source>
</evidence>
<evidence type="ECO:0000256" key="5">
    <source>
        <dbReference type="ARBA" id="ARBA00022554"/>
    </source>
</evidence>